<name>A0AAV4R4S9_CAEEX</name>
<protein>
    <submittedName>
        <fullName evidence="1">Uncharacterized protein</fullName>
    </submittedName>
</protein>
<dbReference type="Proteomes" id="UP001054945">
    <property type="component" value="Unassembled WGS sequence"/>
</dbReference>
<accession>A0AAV4R4S9</accession>
<reference evidence="1 2" key="1">
    <citation type="submission" date="2021-06" db="EMBL/GenBank/DDBJ databases">
        <title>Caerostris extrusa draft genome.</title>
        <authorList>
            <person name="Kono N."/>
            <person name="Arakawa K."/>
        </authorList>
    </citation>
    <scope>NUCLEOTIDE SEQUENCE [LARGE SCALE GENOMIC DNA]</scope>
</reference>
<keyword evidence="2" id="KW-1185">Reference proteome</keyword>
<evidence type="ECO:0000313" key="2">
    <source>
        <dbReference type="Proteomes" id="UP001054945"/>
    </source>
</evidence>
<dbReference type="AlphaFoldDB" id="A0AAV4R4S9"/>
<comment type="caution">
    <text evidence="1">The sequence shown here is derived from an EMBL/GenBank/DDBJ whole genome shotgun (WGS) entry which is preliminary data.</text>
</comment>
<proteinExistence type="predicted"/>
<gene>
    <name evidence="1" type="ORF">CEXT_108851</name>
</gene>
<evidence type="ECO:0000313" key="1">
    <source>
        <dbReference type="EMBL" id="GIY16049.1"/>
    </source>
</evidence>
<sequence>MQTKNDKYIYTRLPSQLKFLNPWCKPQITPHPFPAHHPCSISIPVPRGVLCNNAFIVHGRRKPELEANNQRVMLFLFLLGTSPANPLGHPTWNSSLQI</sequence>
<organism evidence="1 2">
    <name type="scientific">Caerostris extrusa</name>
    <name type="common">Bark spider</name>
    <name type="synonym">Caerostris bankana</name>
    <dbReference type="NCBI Taxonomy" id="172846"/>
    <lineage>
        <taxon>Eukaryota</taxon>
        <taxon>Metazoa</taxon>
        <taxon>Ecdysozoa</taxon>
        <taxon>Arthropoda</taxon>
        <taxon>Chelicerata</taxon>
        <taxon>Arachnida</taxon>
        <taxon>Araneae</taxon>
        <taxon>Araneomorphae</taxon>
        <taxon>Entelegynae</taxon>
        <taxon>Araneoidea</taxon>
        <taxon>Araneidae</taxon>
        <taxon>Caerostris</taxon>
    </lineage>
</organism>
<dbReference type="EMBL" id="BPLR01007322">
    <property type="protein sequence ID" value="GIY16049.1"/>
    <property type="molecule type" value="Genomic_DNA"/>
</dbReference>